<dbReference type="SUPFAM" id="SSF82708">
    <property type="entry name" value="R3H domain"/>
    <property type="match status" value="1"/>
</dbReference>
<dbReference type="PROSITE" id="PS51192">
    <property type="entry name" value="HELICASE_ATP_BIND_1"/>
    <property type="match status" value="1"/>
</dbReference>
<evidence type="ECO:0000256" key="2">
    <source>
        <dbReference type="ARBA" id="ARBA00022840"/>
    </source>
</evidence>
<feature type="region of interest" description="Disordered" evidence="3">
    <location>
        <begin position="1"/>
        <end position="43"/>
    </location>
</feature>
<evidence type="ECO:0000256" key="1">
    <source>
        <dbReference type="ARBA" id="ARBA00022741"/>
    </source>
</evidence>
<dbReference type="PANTHER" id="PTHR18934">
    <property type="entry name" value="ATP-DEPENDENT RNA HELICASE"/>
    <property type="match status" value="1"/>
</dbReference>
<name>A0AAU9G1Z8_DROMD</name>
<dbReference type="CDD" id="cd17917">
    <property type="entry name" value="DEXHc_RHA-like"/>
    <property type="match status" value="1"/>
</dbReference>
<keyword evidence="7" id="KW-0347">Helicase</keyword>
<dbReference type="InterPro" id="IPR014001">
    <property type="entry name" value="Helicase_ATP-bd"/>
</dbReference>
<reference evidence="7 8" key="1">
    <citation type="submission" date="2024-02" db="EMBL/GenBank/DDBJ databases">
        <title>A chromosome-level genome assembly of Drosophila madeirensis, a fruit fly species endemic to Madeira island.</title>
        <authorList>
            <person name="Tomihara K."/>
            <person name="Llopart A."/>
            <person name="Yamamoto D."/>
        </authorList>
    </citation>
    <scope>NUCLEOTIDE SEQUENCE [LARGE SCALE GENOMIC DNA]</scope>
    <source>
        <strain evidence="7 8">RF1</strain>
    </source>
</reference>
<dbReference type="GO" id="GO:0005524">
    <property type="term" value="F:ATP binding"/>
    <property type="evidence" value="ECO:0007669"/>
    <property type="project" value="UniProtKB-KW"/>
</dbReference>
<dbReference type="Gene3D" id="3.30.1370.50">
    <property type="entry name" value="R3H-like domain"/>
    <property type="match status" value="1"/>
</dbReference>
<dbReference type="SUPFAM" id="SSF52540">
    <property type="entry name" value="P-loop containing nucleoside triphosphate hydrolases"/>
    <property type="match status" value="1"/>
</dbReference>
<dbReference type="Pfam" id="PF00270">
    <property type="entry name" value="DEAD"/>
    <property type="match status" value="1"/>
</dbReference>
<dbReference type="SMART" id="SM00487">
    <property type="entry name" value="DEXDc"/>
    <property type="match status" value="1"/>
</dbReference>
<evidence type="ECO:0000259" key="4">
    <source>
        <dbReference type="PROSITE" id="PS51061"/>
    </source>
</evidence>
<feature type="domain" description="R3H" evidence="4">
    <location>
        <begin position="53"/>
        <end position="115"/>
    </location>
</feature>
<dbReference type="GO" id="GO:0004386">
    <property type="term" value="F:helicase activity"/>
    <property type="evidence" value="ECO:0007669"/>
    <property type="project" value="UniProtKB-KW"/>
</dbReference>
<dbReference type="InterPro" id="IPR036867">
    <property type="entry name" value="R3H_dom_sf"/>
</dbReference>
<keyword evidence="1" id="KW-0547">Nucleotide-binding</keyword>
<dbReference type="PROSITE" id="PS51194">
    <property type="entry name" value="HELICASE_CTER"/>
    <property type="match status" value="1"/>
</dbReference>
<evidence type="ECO:0000313" key="8">
    <source>
        <dbReference type="Proteomes" id="UP001500889"/>
    </source>
</evidence>
<dbReference type="AlphaFoldDB" id="A0AAU9G1Z8"/>
<dbReference type="Pfam" id="PF00271">
    <property type="entry name" value="Helicase_C"/>
    <property type="match status" value="1"/>
</dbReference>
<feature type="domain" description="Helicase ATP-binding" evidence="5">
    <location>
        <begin position="206"/>
        <end position="373"/>
    </location>
</feature>
<dbReference type="GO" id="GO:0003723">
    <property type="term" value="F:RNA binding"/>
    <property type="evidence" value="ECO:0007669"/>
    <property type="project" value="TreeGrafter"/>
</dbReference>
<dbReference type="SMART" id="SM00847">
    <property type="entry name" value="HA2"/>
    <property type="match status" value="1"/>
</dbReference>
<protein>
    <submittedName>
        <fullName evidence="7">DExH-box ATP-dependent RNA helicase DExH1</fullName>
    </submittedName>
</protein>
<dbReference type="Pfam" id="PF07717">
    <property type="entry name" value="OB_NTP_bind"/>
    <property type="match status" value="1"/>
</dbReference>
<evidence type="ECO:0000256" key="3">
    <source>
        <dbReference type="SAM" id="MobiDB-lite"/>
    </source>
</evidence>
<dbReference type="PANTHER" id="PTHR18934:SF213">
    <property type="entry name" value="3'-5' RNA HELICASE YTHDC2"/>
    <property type="match status" value="1"/>
</dbReference>
<dbReference type="Proteomes" id="UP001500889">
    <property type="component" value="Chromosome A"/>
</dbReference>
<dbReference type="InterPro" id="IPR027417">
    <property type="entry name" value="P-loop_NTPase"/>
</dbReference>
<dbReference type="Gene3D" id="1.20.120.1080">
    <property type="match status" value="1"/>
</dbReference>
<proteinExistence type="predicted"/>
<evidence type="ECO:0000313" key="7">
    <source>
        <dbReference type="EMBL" id="BFG01836.1"/>
    </source>
</evidence>
<feature type="domain" description="Helicase C-terminal" evidence="6">
    <location>
        <begin position="435"/>
        <end position="603"/>
    </location>
</feature>
<evidence type="ECO:0000259" key="5">
    <source>
        <dbReference type="PROSITE" id="PS51192"/>
    </source>
</evidence>
<dbReference type="SMART" id="SM00490">
    <property type="entry name" value="HELICc"/>
    <property type="match status" value="1"/>
</dbReference>
<dbReference type="InterPro" id="IPR011545">
    <property type="entry name" value="DEAD/DEAH_box_helicase_dom"/>
</dbReference>
<dbReference type="CDD" id="cd02325">
    <property type="entry name" value="R3H"/>
    <property type="match status" value="1"/>
</dbReference>
<evidence type="ECO:0000259" key="6">
    <source>
        <dbReference type="PROSITE" id="PS51194"/>
    </source>
</evidence>
<keyword evidence="7" id="KW-0378">Hydrolase</keyword>
<sequence length="957" mass="106866">MADNNAEKIKKRKRNKRGKKGPAFGGVGKGNGGGQQQPSPPSSVNIVALPLTLMEKNLLKQMLAEFLASNKLELKLEGMNKEQRSHIHICAQSMGLKSVSRGPTHNRVLSVTRAPGSSLHLCLDAPVLLVNSKVTRTLASSAAKIERVLAAAALKGNGSRADLNRQRNGFGLVGVRQIPPHPDNRNNPLYRDRTGLPIFRYRSMIQNTLQQHQVLVVKGSTGSGKSTQVPQYVLEWAADRMNEVRIVVSQPRRIAAISVSERISKERGELPGGTVGYQIRMNSNCTSHTVLTLTTSGCLLRALTMDTEAFFETVTHLIIDEVHERDLDTDFLLLVIKLELQKNPHLRVILMSATMDLDALSAYFGNVPVLDVEGRSFGVRIFQMEQILSETGYMTAAMKHILGKKIDIATADELLHAYILSRYMESDIDNNLIVSLLELLVKNGEKGAVIVYLPGYNDMTALMESLYNSLPADKIQILLLHSQVENHEQKKIFRNYPNVQLTIILSTNIGQTSITIPELVYVIDLGKSKMKIYDAKTNASQLATTPISQADAQQRAGRAGRIRDGICYRLYSSEQFAKMNFYTIPEIQRRTLDEICLLTKIAAPEQSIPTFLSQALDAPQPEAVDQACSRLKLLGVLQETNESITMLGRIIAELPLSVQMGKCVVYSIYYRCLGSMSIIAAFHSVRDPFVLPVDRRRSFYPQEARLKLTENCHSDLIGMISLYKQYTDISRRGHKELAQFCERNYLCSNSMAMFVSAVSTLRESVCRIFKLDQTAKRHASANDRDNNMLRLALTAGLYPNLAYYDYTKNELVAECDPNVLVSRNSCLLGKKKMRTLPSEWVLYAEKTRVSEYKSSLEQTSLVSTLHVAIAGGKELKITKRPSSNLGLLDTAPKGQLCIDHWVRICLHPMFGEQLITLRALIKREVDRMVMLRRMDSCIGPEIVRSMLNADEGTIALN</sequence>
<organism evidence="7 8">
    <name type="scientific">Drosophila madeirensis</name>
    <name type="common">Fruit fly</name>
    <dbReference type="NCBI Taxonomy" id="30013"/>
    <lineage>
        <taxon>Eukaryota</taxon>
        <taxon>Metazoa</taxon>
        <taxon>Ecdysozoa</taxon>
        <taxon>Arthropoda</taxon>
        <taxon>Hexapoda</taxon>
        <taxon>Insecta</taxon>
        <taxon>Pterygota</taxon>
        <taxon>Neoptera</taxon>
        <taxon>Endopterygota</taxon>
        <taxon>Diptera</taxon>
        <taxon>Brachycera</taxon>
        <taxon>Muscomorpha</taxon>
        <taxon>Ephydroidea</taxon>
        <taxon>Drosophilidae</taxon>
        <taxon>Drosophila</taxon>
        <taxon>Sophophora</taxon>
    </lineage>
</organism>
<gene>
    <name evidence="7" type="ORF">DMAD_01491</name>
</gene>
<dbReference type="Gene3D" id="3.40.50.300">
    <property type="entry name" value="P-loop containing nucleotide triphosphate hydrolases"/>
    <property type="match status" value="2"/>
</dbReference>
<dbReference type="InterPro" id="IPR007502">
    <property type="entry name" value="Helicase-assoc_dom"/>
</dbReference>
<feature type="compositionally biased region" description="Gly residues" evidence="3">
    <location>
        <begin position="23"/>
        <end position="35"/>
    </location>
</feature>
<dbReference type="PROSITE" id="PS51061">
    <property type="entry name" value="R3H"/>
    <property type="match status" value="1"/>
</dbReference>
<keyword evidence="2" id="KW-0067">ATP-binding</keyword>
<dbReference type="Pfam" id="PF01424">
    <property type="entry name" value="R3H"/>
    <property type="match status" value="1"/>
</dbReference>
<accession>A0AAU9G1Z8</accession>
<dbReference type="InterPro" id="IPR001650">
    <property type="entry name" value="Helicase_C-like"/>
</dbReference>
<dbReference type="InterPro" id="IPR001374">
    <property type="entry name" value="R3H_dom"/>
</dbReference>
<dbReference type="CDD" id="cd18791">
    <property type="entry name" value="SF2_C_RHA"/>
    <property type="match status" value="1"/>
</dbReference>
<keyword evidence="8" id="KW-1185">Reference proteome</keyword>
<dbReference type="InterPro" id="IPR011709">
    <property type="entry name" value="DEAD-box_helicase_OB_fold"/>
</dbReference>
<dbReference type="Pfam" id="PF21010">
    <property type="entry name" value="HA2_C"/>
    <property type="match status" value="1"/>
</dbReference>
<feature type="compositionally biased region" description="Basic residues" evidence="3">
    <location>
        <begin position="9"/>
        <end position="20"/>
    </location>
</feature>
<dbReference type="EMBL" id="AP029266">
    <property type="protein sequence ID" value="BFG01836.1"/>
    <property type="molecule type" value="Genomic_DNA"/>
</dbReference>